<evidence type="ECO:0000313" key="1">
    <source>
        <dbReference type="EMBL" id="KPQ09101.1"/>
    </source>
</evidence>
<dbReference type="Proteomes" id="UP000050497">
    <property type="component" value="Unassembled WGS sequence"/>
</dbReference>
<name>A0A0P7ZWD4_9HYPH</name>
<evidence type="ECO:0000313" key="4">
    <source>
        <dbReference type="Proteomes" id="UP000182800"/>
    </source>
</evidence>
<proteinExistence type="predicted"/>
<sequence>MRSGLATCMTGVNRRRVDKGTNPLPARRRCGLLRRVVLVGQVYGLDKSVSGFAFQAASRNWVLSLIRWRSAH</sequence>
<reference evidence="2 4" key="2">
    <citation type="submission" date="2016-08" db="EMBL/GenBank/DDBJ databases">
        <authorList>
            <person name="Varghese N."/>
            <person name="Submissions Spin"/>
        </authorList>
    </citation>
    <scope>NUCLEOTIDE SEQUENCE [LARGE SCALE GENOMIC DNA]</scope>
    <source>
        <strain evidence="2 4">HL-109</strain>
    </source>
</reference>
<evidence type="ECO:0000313" key="3">
    <source>
        <dbReference type="Proteomes" id="UP000050497"/>
    </source>
</evidence>
<dbReference type="EMBL" id="FMBM01000002">
    <property type="protein sequence ID" value="SCC81632.1"/>
    <property type="molecule type" value="Genomic_DNA"/>
</dbReference>
<keyword evidence="4" id="KW-1185">Reference proteome</keyword>
<evidence type="ECO:0000313" key="2">
    <source>
        <dbReference type="EMBL" id="SCC81632.1"/>
    </source>
</evidence>
<protein>
    <submittedName>
        <fullName evidence="1">Uncharacterized protein</fullName>
    </submittedName>
</protein>
<organism evidence="1 3">
    <name type="scientific">Saliniramus fredricksonii</name>
    <dbReference type="NCBI Taxonomy" id="1653334"/>
    <lineage>
        <taxon>Bacteria</taxon>
        <taxon>Pseudomonadati</taxon>
        <taxon>Pseudomonadota</taxon>
        <taxon>Alphaproteobacteria</taxon>
        <taxon>Hyphomicrobiales</taxon>
        <taxon>Salinarimonadaceae</taxon>
        <taxon>Saliniramus</taxon>
    </lineage>
</organism>
<accession>A0A0P7ZWD4</accession>
<dbReference type="EMBL" id="LJSX01000035">
    <property type="protein sequence ID" value="KPQ09101.1"/>
    <property type="molecule type" value="Genomic_DNA"/>
</dbReference>
<comment type="caution">
    <text evidence="1">The sequence shown here is derived from an EMBL/GenBank/DDBJ whole genome shotgun (WGS) entry which is preliminary data.</text>
</comment>
<dbReference type="STRING" id="1653334.GA0071312_2587"/>
<reference evidence="1 3" key="1">
    <citation type="submission" date="2015-09" db="EMBL/GenBank/DDBJ databases">
        <title>Identification and resolution of microdiversity through metagenomic sequencing of parallel consortia.</title>
        <authorList>
            <person name="Nelson W.C."/>
            <person name="Romine M.F."/>
            <person name="Lindemann S.R."/>
        </authorList>
    </citation>
    <scope>NUCLEOTIDE SEQUENCE [LARGE SCALE GENOMIC DNA]</scope>
    <source>
        <strain evidence="1">HL-109</strain>
    </source>
</reference>
<dbReference type="Proteomes" id="UP000182800">
    <property type="component" value="Unassembled WGS sequence"/>
</dbReference>
<dbReference type="AlphaFoldDB" id="A0A0P7ZWD4"/>
<gene>
    <name evidence="2" type="ORF">GA0071312_2587</name>
    <name evidence="1" type="ORF">HLUCCO17_16300</name>
</gene>